<dbReference type="GeneID" id="100085384"/>
<dbReference type="RefSeq" id="XP_028916835.1">
    <property type="nucleotide sequence ID" value="XM_029061002.2"/>
</dbReference>
<dbReference type="Ensembl" id="ENSOANT00000029118.3">
    <property type="protein sequence ID" value="ENSOANP00000025314.2"/>
    <property type="gene ID" value="ENSOANG00000019944.3"/>
</dbReference>
<dbReference type="STRING" id="9258.ENSOANP00000025314"/>
<evidence type="ECO:0000256" key="5">
    <source>
        <dbReference type="ARBA" id="ARBA00023180"/>
    </source>
</evidence>
<feature type="domain" description="Tectonic-1-3" evidence="8">
    <location>
        <begin position="222"/>
        <end position="378"/>
    </location>
</feature>
<dbReference type="GO" id="GO:0005634">
    <property type="term" value="C:nucleus"/>
    <property type="evidence" value="ECO:0007669"/>
    <property type="project" value="Ensembl"/>
</dbReference>
<accession>F6WR49</accession>
<keyword evidence="5" id="KW-0325">Glycoprotein</keyword>
<comment type="subunit">
    <text evidence="2">Part of the tectonic-like complex (also named B9 complex).</text>
</comment>
<feature type="signal peptide" evidence="7">
    <location>
        <begin position="1"/>
        <end position="22"/>
    </location>
</feature>
<evidence type="ECO:0000256" key="1">
    <source>
        <dbReference type="ARBA" id="ARBA00007633"/>
    </source>
</evidence>
<dbReference type="GO" id="GO:0060271">
    <property type="term" value="P:cilium assembly"/>
    <property type="evidence" value="ECO:0000318"/>
    <property type="project" value="GO_Central"/>
</dbReference>
<dbReference type="CTD" id="26123"/>
<keyword evidence="11" id="KW-1185">Reference proteome</keyword>
<dbReference type="PANTHER" id="PTHR14611">
    <property type="entry name" value="TECTONIC FAMILY MEMBER"/>
    <property type="match status" value="1"/>
</dbReference>
<reference evidence="10" key="3">
    <citation type="submission" date="2025-09" db="UniProtKB">
        <authorList>
            <consortium name="Ensembl"/>
        </authorList>
    </citation>
    <scope>IDENTIFICATION</scope>
    <source>
        <strain evidence="10">Glennie</strain>
    </source>
</reference>
<evidence type="ECO:0000256" key="4">
    <source>
        <dbReference type="ARBA" id="ARBA00022794"/>
    </source>
</evidence>
<feature type="domain" description="Tectonic-1-3 N-terminal" evidence="9">
    <location>
        <begin position="83"/>
        <end position="199"/>
    </location>
</feature>
<feature type="compositionally biased region" description="Pro residues" evidence="6">
    <location>
        <begin position="34"/>
        <end position="44"/>
    </location>
</feature>
<dbReference type="HOGENOM" id="CLU_1626520_0_0_1"/>
<dbReference type="KEGG" id="oaa:100085384"/>
<dbReference type="InterPro" id="IPR057724">
    <property type="entry name" value="TCTN1-3_N"/>
</dbReference>
<evidence type="ECO:0000259" key="9">
    <source>
        <dbReference type="Pfam" id="PF25752"/>
    </source>
</evidence>
<keyword evidence="4" id="KW-0970">Cilium biogenesis/degradation</keyword>
<dbReference type="OrthoDB" id="184109at2759"/>
<dbReference type="OMA" id="KVQFGVN"/>
<reference evidence="10" key="2">
    <citation type="submission" date="2025-08" db="UniProtKB">
        <authorList>
            <consortium name="Ensembl"/>
        </authorList>
    </citation>
    <scope>IDENTIFICATION</scope>
    <source>
        <strain evidence="10">Glennie</strain>
    </source>
</reference>
<evidence type="ECO:0000313" key="11">
    <source>
        <dbReference type="Proteomes" id="UP000002279"/>
    </source>
</evidence>
<dbReference type="InterPro" id="IPR040354">
    <property type="entry name" value="TCTN1-3"/>
</dbReference>
<proteinExistence type="inferred from homology"/>
<organism evidence="10 11">
    <name type="scientific">Ornithorhynchus anatinus</name>
    <name type="common">Duckbill platypus</name>
    <dbReference type="NCBI Taxonomy" id="9258"/>
    <lineage>
        <taxon>Eukaryota</taxon>
        <taxon>Metazoa</taxon>
        <taxon>Chordata</taxon>
        <taxon>Craniata</taxon>
        <taxon>Vertebrata</taxon>
        <taxon>Euteleostomi</taxon>
        <taxon>Mammalia</taxon>
        <taxon>Monotremata</taxon>
        <taxon>Ornithorhynchidae</taxon>
        <taxon>Ornithorhynchus</taxon>
    </lineage>
</organism>
<protein>
    <submittedName>
        <fullName evidence="10">Tectonic family member 3</fullName>
    </submittedName>
</protein>
<feature type="domain" description="Tectonic-1-3" evidence="8">
    <location>
        <begin position="393"/>
        <end position="558"/>
    </location>
</feature>
<keyword evidence="3 7" id="KW-0732">Signal</keyword>
<evidence type="ECO:0000313" key="10">
    <source>
        <dbReference type="Ensembl" id="ENSOANP00000025314.2"/>
    </source>
</evidence>
<evidence type="ECO:0000256" key="7">
    <source>
        <dbReference type="SAM" id="SignalP"/>
    </source>
</evidence>
<dbReference type="AlphaFoldDB" id="F6WR49"/>
<comment type="similarity">
    <text evidence="1">Belongs to the tectonic family.</text>
</comment>
<sequence length="617" mass="66050">MGPPRLLLLPLFFLWTAERARPQPGNRSLQGTPSPGPEPAPPGGTPDAPLATGPRPAGSSSSPEPPGSSPAEAAVTPTLPGAPAAVTPPPPDNKTIVGPFPALPICICDLSPNTCDLNCCCDRDCYLSSPRAVFSFCLPGSTRAKSWVCVENSLIFRSNSPFSSRVNLKPNGLGEFCVEVNNSKLNYFQQLQKVNASNIASLSTKYGGPSIISPPPAQSPSSAFYKAGDPILTYFPKWSLSSMLRQPAGIGGLCADGNPAGFLESKTTSCTRIFPSVAKSCAKDPALCASSYYDFTVLKVPSGLADLQNMQVPIASASQPAPPLLKGNTCHNVVSQVIYEIETNGTFGIQKVSVRLVQTNLSGTPGASLQQHFTVLFRPFKRNTAGSPSLPRSGNPGYLVGMPLLALTGGTRHSVSILQSQGDGSCSERRHQVQFGMNVLAGCKLRIEERDCSQMQSELYKSLRGVPSPDRLAVFGNAELTQKGEWIRVLTKNCDPLAEGCSIPTALEMQVLWAHTGLLSNPQAQVLGARLLYKCQARNLSVRVTEVSLSTSVTFTDITRRPEPPRGQPKKEWKLPFDFFFPFKAAFNGGADSSRDLLTASVLSCLLFHRVLGLEMR</sequence>
<dbReference type="PANTHER" id="PTHR14611:SF4">
    <property type="entry name" value="TECTONIC-3"/>
    <property type="match status" value="1"/>
</dbReference>
<dbReference type="Pfam" id="PF25752">
    <property type="entry name" value="DUF1619_N"/>
    <property type="match status" value="1"/>
</dbReference>
<dbReference type="Bgee" id="ENSOANG00000019944">
    <property type="expression patterns" value="Expressed in adult mammalian kidney and 8 other cell types or tissues"/>
</dbReference>
<evidence type="ECO:0000256" key="2">
    <source>
        <dbReference type="ARBA" id="ARBA00011495"/>
    </source>
</evidence>
<dbReference type="InterPro" id="IPR011677">
    <property type="entry name" value="TCTN1-3_dom"/>
</dbReference>
<feature type="compositionally biased region" description="Low complexity" evidence="6">
    <location>
        <begin position="69"/>
        <end position="85"/>
    </location>
</feature>
<dbReference type="GO" id="GO:0007224">
    <property type="term" value="P:smoothened signaling pathway"/>
    <property type="evidence" value="ECO:0000318"/>
    <property type="project" value="GO_Central"/>
</dbReference>
<evidence type="ECO:0000256" key="6">
    <source>
        <dbReference type="SAM" id="MobiDB-lite"/>
    </source>
</evidence>
<dbReference type="Pfam" id="PF07773">
    <property type="entry name" value="TCTN_DUF1619"/>
    <property type="match status" value="2"/>
</dbReference>
<gene>
    <name evidence="10" type="primary">TCTN3</name>
</gene>
<dbReference type="FunCoup" id="F6WR49">
    <property type="interactions" value="740"/>
</dbReference>
<dbReference type="InParanoid" id="F6WR49"/>
<reference evidence="10 11" key="1">
    <citation type="journal article" date="2008" name="Nature">
        <title>Genome analysis of the platypus reveals unique signatures of evolution.</title>
        <authorList>
            <person name="Warren W.C."/>
            <person name="Hillier L.W."/>
            <person name="Marshall Graves J.A."/>
            <person name="Birney E."/>
            <person name="Ponting C.P."/>
            <person name="Grutzner F."/>
            <person name="Belov K."/>
            <person name="Miller W."/>
            <person name="Clarke L."/>
            <person name="Chinwalla A.T."/>
            <person name="Yang S.P."/>
            <person name="Heger A."/>
            <person name="Locke D.P."/>
            <person name="Miethke P."/>
            <person name="Waters P.D."/>
            <person name="Veyrunes F."/>
            <person name="Fulton L."/>
            <person name="Fulton B."/>
            <person name="Graves T."/>
            <person name="Wallis J."/>
            <person name="Puente X.S."/>
            <person name="Lopez-Otin C."/>
            <person name="Ordonez G.R."/>
            <person name="Eichler E.E."/>
            <person name="Chen L."/>
            <person name="Cheng Z."/>
            <person name="Deakin J.E."/>
            <person name="Alsop A."/>
            <person name="Thompson K."/>
            <person name="Kirby P."/>
            <person name="Papenfuss A.T."/>
            <person name="Wakefield M.J."/>
            <person name="Olender T."/>
            <person name="Lancet D."/>
            <person name="Huttley G.A."/>
            <person name="Smit A.F."/>
            <person name="Pask A."/>
            <person name="Temple-Smith P."/>
            <person name="Batzer M.A."/>
            <person name="Walker J.A."/>
            <person name="Konkel M.K."/>
            <person name="Harris R.S."/>
            <person name="Whittington C.M."/>
            <person name="Wong E.S."/>
            <person name="Gemmell N.J."/>
            <person name="Buschiazzo E."/>
            <person name="Vargas Jentzsch I.M."/>
            <person name="Merkel A."/>
            <person name="Schmitz J."/>
            <person name="Zemann A."/>
            <person name="Churakov G."/>
            <person name="Kriegs J.O."/>
            <person name="Brosius J."/>
            <person name="Murchison E.P."/>
            <person name="Sachidanandam R."/>
            <person name="Smith C."/>
            <person name="Hannon G.J."/>
            <person name="Tsend-Ayush E."/>
            <person name="McMillan D."/>
            <person name="Attenborough R."/>
            <person name="Rens W."/>
            <person name="Ferguson-Smith M."/>
            <person name="Lefevre C.M."/>
            <person name="Sharp J.A."/>
            <person name="Nicholas K.R."/>
            <person name="Ray D.A."/>
            <person name="Kube M."/>
            <person name="Reinhardt R."/>
            <person name="Pringle T.H."/>
            <person name="Taylor J."/>
            <person name="Jones R.C."/>
            <person name="Nixon B."/>
            <person name="Dacheux J.L."/>
            <person name="Niwa H."/>
            <person name="Sekita Y."/>
            <person name="Huang X."/>
            <person name="Stark A."/>
            <person name="Kheradpour P."/>
            <person name="Kellis M."/>
            <person name="Flicek P."/>
            <person name="Chen Y."/>
            <person name="Webber C."/>
            <person name="Hardison R."/>
            <person name="Nelson J."/>
            <person name="Hallsworth-Pepin K."/>
            <person name="Delehaunty K."/>
            <person name="Markovic C."/>
            <person name="Minx P."/>
            <person name="Feng Y."/>
            <person name="Kremitzki C."/>
            <person name="Mitreva M."/>
            <person name="Glasscock J."/>
            <person name="Wylie T."/>
            <person name="Wohldmann P."/>
            <person name="Thiru P."/>
            <person name="Nhan M.N."/>
            <person name="Pohl C.S."/>
            <person name="Smith S.M."/>
            <person name="Hou S."/>
            <person name="Nefedov M."/>
            <person name="de Jong P.J."/>
            <person name="Renfree M.B."/>
            <person name="Mardis E.R."/>
            <person name="Wilson R.K."/>
        </authorList>
    </citation>
    <scope>NUCLEOTIDE SEQUENCE [LARGE SCALE GENOMIC DNA]</scope>
    <source>
        <strain evidence="10 11">Glennie</strain>
    </source>
</reference>
<feature type="region of interest" description="Disordered" evidence="6">
    <location>
        <begin position="22"/>
        <end position="92"/>
    </location>
</feature>
<feature type="compositionally biased region" description="Low complexity" evidence="6">
    <location>
        <begin position="45"/>
        <end position="62"/>
    </location>
</feature>
<dbReference type="GO" id="GO:0043065">
    <property type="term" value="P:positive regulation of apoptotic process"/>
    <property type="evidence" value="ECO:0007669"/>
    <property type="project" value="Ensembl"/>
</dbReference>
<name>F6WR49_ORNAN</name>
<dbReference type="Proteomes" id="UP000002279">
    <property type="component" value="Chromosome 3"/>
</dbReference>
<feature type="chain" id="PRO_5028167782" evidence="7">
    <location>
        <begin position="23"/>
        <end position="617"/>
    </location>
</feature>
<evidence type="ECO:0000256" key="3">
    <source>
        <dbReference type="ARBA" id="ARBA00022729"/>
    </source>
</evidence>
<dbReference type="GeneTree" id="ENSGT00570000079101"/>
<evidence type="ECO:0000259" key="8">
    <source>
        <dbReference type="Pfam" id="PF07773"/>
    </source>
</evidence>
<dbReference type="eggNOG" id="ENOG502RKDI">
    <property type="taxonomic scope" value="Eukaryota"/>
</dbReference>